<evidence type="ECO:0000256" key="1">
    <source>
        <dbReference type="SAM" id="MobiDB-lite"/>
    </source>
</evidence>
<feature type="compositionally biased region" description="Polar residues" evidence="1">
    <location>
        <begin position="73"/>
        <end position="83"/>
    </location>
</feature>
<proteinExistence type="predicted"/>
<organism evidence="2 3">
    <name type="scientific">Fusarium ambrosium</name>
    <dbReference type="NCBI Taxonomy" id="131363"/>
    <lineage>
        <taxon>Eukaryota</taxon>
        <taxon>Fungi</taxon>
        <taxon>Dikarya</taxon>
        <taxon>Ascomycota</taxon>
        <taxon>Pezizomycotina</taxon>
        <taxon>Sordariomycetes</taxon>
        <taxon>Hypocreomycetidae</taxon>
        <taxon>Hypocreales</taxon>
        <taxon>Nectriaceae</taxon>
        <taxon>Fusarium</taxon>
        <taxon>Fusarium solani species complex</taxon>
    </lineage>
</organism>
<keyword evidence="3" id="KW-1185">Reference proteome</keyword>
<gene>
    <name evidence="2" type="ORF">CDV31_010039</name>
</gene>
<evidence type="ECO:0000313" key="3">
    <source>
        <dbReference type="Proteomes" id="UP000288429"/>
    </source>
</evidence>
<dbReference type="Proteomes" id="UP000288429">
    <property type="component" value="Unassembled WGS sequence"/>
</dbReference>
<sequence length="83" mass="9272">MKLNNKPGHAAADDAPPSGLTACVGRWWHVVQERRPQSGRRLKDIILFYWKELALVTTLHVYPPNPSGLDSAPPSQSTYVEPH</sequence>
<reference evidence="2 3" key="1">
    <citation type="submission" date="2017-06" db="EMBL/GenBank/DDBJ databases">
        <title>Cmopartive genomic analysis of Ambrosia Fusariam Clade fungi.</title>
        <authorList>
            <person name="Stajich J.E."/>
            <person name="Carrillo J."/>
            <person name="Kijimoto T."/>
            <person name="Eskalen A."/>
            <person name="O'Donnell K."/>
            <person name="Kasson M."/>
        </authorList>
    </citation>
    <scope>NUCLEOTIDE SEQUENCE [LARGE SCALE GENOMIC DNA]</scope>
    <source>
        <strain evidence="2 3">NRRL 20438</strain>
    </source>
</reference>
<feature type="region of interest" description="Disordered" evidence="1">
    <location>
        <begin position="64"/>
        <end position="83"/>
    </location>
</feature>
<protein>
    <submittedName>
        <fullName evidence="2">Uncharacterized protein</fullName>
    </submittedName>
</protein>
<dbReference type="AlphaFoldDB" id="A0A428TQV6"/>
<dbReference type="EMBL" id="NIZV01000150">
    <property type="protein sequence ID" value="RSM04404.1"/>
    <property type="molecule type" value="Genomic_DNA"/>
</dbReference>
<accession>A0A428TQV6</accession>
<comment type="caution">
    <text evidence="2">The sequence shown here is derived from an EMBL/GenBank/DDBJ whole genome shotgun (WGS) entry which is preliminary data.</text>
</comment>
<name>A0A428TQV6_9HYPO</name>
<evidence type="ECO:0000313" key="2">
    <source>
        <dbReference type="EMBL" id="RSM04404.1"/>
    </source>
</evidence>